<dbReference type="Proteomes" id="UP001154114">
    <property type="component" value="Chromosome 8"/>
</dbReference>
<dbReference type="AlphaFoldDB" id="A0A9N8PZQ6"/>
<sequence length="246" mass="28685">MNNMRRRRESVASVYRKTTKFLTSNTANFLKKKPGPKKSRILMKTVEDFEDNAEENFEKVEVPATDEDDLGERDLDFYLGVSKRESYWRDPVGKEQIRKDYLVYHCGITEEDYDKNYKKNVVPKVSYILAYRSCNDGHVWWASPKKKKKKVERLQSTNEDDVEDMIGYLNELRTCGSGDMIEGVRIKEVSEGRPCDNCPELCPGFIPHAWRYRLWNPVVDMLDNTYERDHFAAITEIRTGEVAGTS</sequence>
<proteinExistence type="predicted"/>
<accession>A0A9N8PZQ6</accession>
<organism evidence="1 2">
    <name type="scientific">Chrysodeixis includens</name>
    <name type="common">Soybean looper</name>
    <name type="synonym">Pseudoplusia includens</name>
    <dbReference type="NCBI Taxonomy" id="689277"/>
    <lineage>
        <taxon>Eukaryota</taxon>
        <taxon>Metazoa</taxon>
        <taxon>Ecdysozoa</taxon>
        <taxon>Arthropoda</taxon>
        <taxon>Hexapoda</taxon>
        <taxon>Insecta</taxon>
        <taxon>Pterygota</taxon>
        <taxon>Neoptera</taxon>
        <taxon>Endopterygota</taxon>
        <taxon>Lepidoptera</taxon>
        <taxon>Glossata</taxon>
        <taxon>Ditrysia</taxon>
        <taxon>Noctuoidea</taxon>
        <taxon>Noctuidae</taxon>
        <taxon>Plusiinae</taxon>
        <taxon>Chrysodeixis</taxon>
    </lineage>
</organism>
<protein>
    <submittedName>
        <fullName evidence="1">Uncharacterized protein</fullName>
    </submittedName>
</protein>
<dbReference type="EMBL" id="LR824011">
    <property type="protein sequence ID" value="CAD0198048.1"/>
    <property type="molecule type" value="Genomic_DNA"/>
</dbReference>
<dbReference type="OrthoDB" id="7405896at2759"/>
<reference evidence="1" key="1">
    <citation type="submission" date="2021-12" db="EMBL/GenBank/DDBJ databases">
        <authorList>
            <person name="King R."/>
        </authorList>
    </citation>
    <scope>NUCLEOTIDE SEQUENCE</scope>
</reference>
<evidence type="ECO:0000313" key="1">
    <source>
        <dbReference type="EMBL" id="CAD0198048.1"/>
    </source>
</evidence>
<keyword evidence="2" id="KW-1185">Reference proteome</keyword>
<evidence type="ECO:0000313" key="2">
    <source>
        <dbReference type="Proteomes" id="UP001154114"/>
    </source>
</evidence>
<name>A0A9N8PZQ6_CHRIL</name>
<gene>
    <name evidence="1" type="ORF">CINC_LOCUS12326</name>
</gene>